<accession>A0AA36CJU4</accession>
<comment type="caution">
    <text evidence="2">The sequence shown here is derived from an EMBL/GenBank/DDBJ whole genome shotgun (WGS) entry which is preliminary data.</text>
</comment>
<name>A0AA36CJU4_9BILA</name>
<dbReference type="AlphaFoldDB" id="A0AA36CJU4"/>
<feature type="signal peptide" evidence="1">
    <location>
        <begin position="1"/>
        <end position="15"/>
    </location>
</feature>
<evidence type="ECO:0000313" key="3">
    <source>
        <dbReference type="Proteomes" id="UP001177023"/>
    </source>
</evidence>
<sequence>MLLLLLLMLSDRAHAGQLREWNHVECHADEHACILLPDDFKEMKESPDFDFWKDVVRASGPECRPNNEYMIITEDDWVKEYAQRYQFCKKQDPDALTKEHCPPGEVYCHDGQSVTCMPRKYYRRCPSLGELTCHRVQGLPKAAPNCRPADQYAYATGKDPLITDTDVLCVPLGGNASSAVFSSGPVLPILILLYTLNQMA</sequence>
<reference evidence="2" key="1">
    <citation type="submission" date="2023-06" db="EMBL/GenBank/DDBJ databases">
        <authorList>
            <person name="Delattre M."/>
        </authorList>
    </citation>
    <scope>NUCLEOTIDE SEQUENCE</scope>
    <source>
        <strain evidence="2">AF72</strain>
    </source>
</reference>
<dbReference type="Proteomes" id="UP001177023">
    <property type="component" value="Unassembled WGS sequence"/>
</dbReference>
<proteinExistence type="predicted"/>
<gene>
    <name evidence="2" type="ORF">MSPICULIGERA_LOCUS7866</name>
</gene>
<keyword evidence="3" id="KW-1185">Reference proteome</keyword>
<keyword evidence="1" id="KW-0732">Signal</keyword>
<protein>
    <submittedName>
        <fullName evidence="2">Uncharacterized protein</fullName>
    </submittedName>
</protein>
<organism evidence="2 3">
    <name type="scientific">Mesorhabditis spiculigera</name>
    <dbReference type="NCBI Taxonomy" id="96644"/>
    <lineage>
        <taxon>Eukaryota</taxon>
        <taxon>Metazoa</taxon>
        <taxon>Ecdysozoa</taxon>
        <taxon>Nematoda</taxon>
        <taxon>Chromadorea</taxon>
        <taxon>Rhabditida</taxon>
        <taxon>Rhabditina</taxon>
        <taxon>Rhabditomorpha</taxon>
        <taxon>Rhabditoidea</taxon>
        <taxon>Rhabditidae</taxon>
        <taxon>Mesorhabditinae</taxon>
        <taxon>Mesorhabditis</taxon>
    </lineage>
</organism>
<evidence type="ECO:0000313" key="2">
    <source>
        <dbReference type="EMBL" id="CAJ0569385.1"/>
    </source>
</evidence>
<feature type="non-terminal residue" evidence="2">
    <location>
        <position position="200"/>
    </location>
</feature>
<evidence type="ECO:0000256" key="1">
    <source>
        <dbReference type="SAM" id="SignalP"/>
    </source>
</evidence>
<dbReference type="EMBL" id="CATQJA010002013">
    <property type="protein sequence ID" value="CAJ0569385.1"/>
    <property type="molecule type" value="Genomic_DNA"/>
</dbReference>
<feature type="chain" id="PRO_5041377452" evidence="1">
    <location>
        <begin position="16"/>
        <end position="200"/>
    </location>
</feature>